<dbReference type="PANTHER" id="PTHR33333:SF46">
    <property type="entry name" value="LOW QUALITY PROTEIN: GLYCINE-RICH PROTEIN DOT1"/>
    <property type="match status" value="1"/>
</dbReference>
<dbReference type="InterPro" id="IPR039926">
    <property type="entry name" value="Egg_app_1"/>
</dbReference>
<keyword evidence="3" id="KW-1185">Reference proteome</keyword>
<dbReference type="EMBL" id="JBBPBK010000010">
    <property type="protein sequence ID" value="KAK9276116.1"/>
    <property type="molecule type" value="Genomic_DNA"/>
</dbReference>
<keyword evidence="1" id="KW-1133">Transmembrane helix</keyword>
<name>A0AAP0WRW0_LIQFO</name>
<comment type="caution">
    <text evidence="2">The sequence shown here is derived from an EMBL/GenBank/DDBJ whole genome shotgun (WGS) entry which is preliminary data.</text>
</comment>
<evidence type="ECO:0000256" key="1">
    <source>
        <dbReference type="SAM" id="Phobius"/>
    </source>
</evidence>
<dbReference type="AlphaFoldDB" id="A0AAP0WRW0"/>
<organism evidence="2 3">
    <name type="scientific">Liquidambar formosana</name>
    <name type="common">Formosan gum</name>
    <dbReference type="NCBI Taxonomy" id="63359"/>
    <lineage>
        <taxon>Eukaryota</taxon>
        <taxon>Viridiplantae</taxon>
        <taxon>Streptophyta</taxon>
        <taxon>Embryophyta</taxon>
        <taxon>Tracheophyta</taxon>
        <taxon>Spermatophyta</taxon>
        <taxon>Magnoliopsida</taxon>
        <taxon>eudicotyledons</taxon>
        <taxon>Gunneridae</taxon>
        <taxon>Pentapetalae</taxon>
        <taxon>Saxifragales</taxon>
        <taxon>Altingiaceae</taxon>
        <taxon>Liquidambar</taxon>
    </lineage>
</organism>
<reference evidence="2 3" key="1">
    <citation type="journal article" date="2024" name="Plant J.">
        <title>Genome sequences and population genomics reveal climatic adaptation and genomic divergence between two closely related sweetgum species.</title>
        <authorList>
            <person name="Xu W.Q."/>
            <person name="Ren C.Q."/>
            <person name="Zhang X.Y."/>
            <person name="Comes H.P."/>
            <person name="Liu X.H."/>
            <person name="Li Y.G."/>
            <person name="Kettle C.J."/>
            <person name="Jalonen R."/>
            <person name="Gaisberger H."/>
            <person name="Ma Y.Z."/>
            <person name="Qiu Y.X."/>
        </authorList>
    </citation>
    <scope>NUCLEOTIDE SEQUENCE [LARGE SCALE GENOMIC DNA]</scope>
    <source>
        <strain evidence="2">Hangzhou</strain>
    </source>
</reference>
<dbReference type="Proteomes" id="UP001415857">
    <property type="component" value="Unassembled WGS sequence"/>
</dbReference>
<keyword evidence="1" id="KW-0472">Membrane</keyword>
<gene>
    <name evidence="2" type="ORF">L1049_005647</name>
</gene>
<dbReference type="PANTHER" id="PTHR33333">
    <property type="entry name" value="ERYTHROCYTE MEMBRANE PROTEIN 1-LIKE"/>
    <property type="match status" value="1"/>
</dbReference>
<evidence type="ECO:0000313" key="3">
    <source>
        <dbReference type="Proteomes" id="UP001415857"/>
    </source>
</evidence>
<evidence type="ECO:0000313" key="2">
    <source>
        <dbReference type="EMBL" id="KAK9276116.1"/>
    </source>
</evidence>
<accession>A0AAP0WRW0</accession>
<feature type="transmembrane region" description="Helical" evidence="1">
    <location>
        <begin position="72"/>
        <end position="93"/>
    </location>
</feature>
<sequence length="132" mass="15398">MGAERMMNYLMEKLKERDTGSAENMMNYVVEKLKELLLMLENFGAYVLDQVDAVFPPETREEKLRHWLEVNAPYLIAGVVLLMLFWCCGCCGCRGNRQVKMMTAPGRNFKMPRHAFESNPRSYFRNLHANKI</sequence>
<protein>
    <submittedName>
        <fullName evidence="2">Uncharacterized protein</fullName>
    </submittedName>
</protein>
<keyword evidence="1" id="KW-0812">Transmembrane</keyword>
<proteinExistence type="predicted"/>